<accession>A0AAW8Q5S4</accession>
<evidence type="ECO:0000313" key="2">
    <source>
        <dbReference type="Proteomes" id="UP001253193"/>
    </source>
</evidence>
<dbReference type="Proteomes" id="UP001253193">
    <property type="component" value="Unassembled WGS sequence"/>
</dbReference>
<evidence type="ECO:0000313" key="1">
    <source>
        <dbReference type="EMBL" id="MDS1823772.1"/>
    </source>
</evidence>
<proteinExistence type="predicted"/>
<sequence length="82" mass="9402">MKNPIWFINLKTESGDEYSFGYWKSKPSEKEIAALVVENLSSEVSYYVTDDGKTMDWAKENPVEAIELALLNPELKQLSEIE</sequence>
<comment type="caution">
    <text evidence="1">The sequence shown here is derived from an EMBL/GenBank/DDBJ whole genome shotgun (WGS) entry which is preliminary data.</text>
</comment>
<gene>
    <name evidence="1" type="ORF">QX249_24310</name>
</gene>
<protein>
    <submittedName>
        <fullName evidence="1">Uncharacterized protein</fullName>
    </submittedName>
</protein>
<dbReference type="AlphaFoldDB" id="A0AAW8Q5S4"/>
<dbReference type="RefSeq" id="WP_311020803.1">
    <property type="nucleotide sequence ID" value="NZ_JAUHGG010000012.1"/>
</dbReference>
<organism evidence="1 2">
    <name type="scientific">Vibrio parahaemolyticus</name>
    <dbReference type="NCBI Taxonomy" id="670"/>
    <lineage>
        <taxon>Bacteria</taxon>
        <taxon>Pseudomonadati</taxon>
        <taxon>Pseudomonadota</taxon>
        <taxon>Gammaproteobacteria</taxon>
        <taxon>Vibrionales</taxon>
        <taxon>Vibrionaceae</taxon>
        <taxon>Vibrio</taxon>
    </lineage>
</organism>
<name>A0AAW8Q5S4_VIBPH</name>
<dbReference type="EMBL" id="JAUHGG010000012">
    <property type="protein sequence ID" value="MDS1823772.1"/>
    <property type="molecule type" value="Genomic_DNA"/>
</dbReference>
<reference evidence="1" key="1">
    <citation type="submission" date="2023-06" db="EMBL/GenBank/DDBJ databases">
        <title>Genomic Diversity of Vibrio spp. and Metagenomic Analysis of Pathogens in Florida Gulf Coastal Waters Following Hurricane Ian.</title>
        <authorList>
            <person name="Brumfield K.D."/>
        </authorList>
    </citation>
    <scope>NUCLEOTIDE SEQUENCE</scope>
    <source>
        <strain evidence="1">WBS2B-138</strain>
    </source>
</reference>